<accession>A0A0C9VSD4</accession>
<dbReference type="Gene3D" id="3.80.10.10">
    <property type="entry name" value="Ribonuclease Inhibitor"/>
    <property type="match status" value="1"/>
</dbReference>
<name>A0A0C9VSD4_SPHS4</name>
<sequence length="553" mass="61787">MPAHHLLCCSVLLSPATPLLTPAKPHPMSAHIQAEAGASTDACVQAEATASIHCTDASTIEAQERCVILPKLLAEILAPGHFPPSRGAFFDWHAMRPMRPKFVPLCDDEAFETEYDEEDEEEQAGVDHISGAAVVDFKTQYTRYSERIRLCALLHQLNRTYRSTVERWFLEDIWLIHPHQAYLFRCGYEWNREALHLTKRLRMDFALQPWGRVPFKIDTDYKSWPDGRRPRSHKIAFDSEGEDPNGLLVHVFAIYKAVVYLLPNLAEVDIGYTGKGARFAMAPPPDFFMTLHLAIHSSMSITTLRLVVKPTDGDFYDGGVEYCPNLRELCIDWIVDLANPRPHARAITLSRLTHLAISGSTRISPLKYIMPWTLPALQHLVVHMASGCEDRLGNALEKFGTQLLSLALAGQFDIAPPRLLKDLCPSLTVLELECSHITVWAVSHPTLEALVLHRAYHSIMNPIGATNLFGAHLSILGHTIDQWAAFRVIVDTSWPLVMPGDGDVVPWWIGHAGVLPDEGVHCLGWDGLPVRGAKAINNEEDQREAFSLARTGI</sequence>
<reference evidence="2 3" key="1">
    <citation type="submission" date="2014-06" db="EMBL/GenBank/DDBJ databases">
        <title>Evolutionary Origins and Diversification of the Mycorrhizal Mutualists.</title>
        <authorList>
            <consortium name="DOE Joint Genome Institute"/>
            <consortium name="Mycorrhizal Genomics Consortium"/>
            <person name="Kohler A."/>
            <person name="Kuo A."/>
            <person name="Nagy L.G."/>
            <person name="Floudas D."/>
            <person name="Copeland A."/>
            <person name="Barry K.W."/>
            <person name="Cichocki N."/>
            <person name="Veneault-Fourrey C."/>
            <person name="LaButti K."/>
            <person name="Lindquist E.A."/>
            <person name="Lipzen A."/>
            <person name="Lundell T."/>
            <person name="Morin E."/>
            <person name="Murat C."/>
            <person name="Riley R."/>
            <person name="Ohm R."/>
            <person name="Sun H."/>
            <person name="Tunlid A."/>
            <person name="Henrissat B."/>
            <person name="Grigoriev I.V."/>
            <person name="Hibbett D.S."/>
            <person name="Martin F."/>
        </authorList>
    </citation>
    <scope>NUCLEOTIDE SEQUENCE [LARGE SCALE GENOMIC DNA]</scope>
    <source>
        <strain evidence="2 3">SS14</strain>
    </source>
</reference>
<protein>
    <submittedName>
        <fullName evidence="2">Uncharacterized protein</fullName>
    </submittedName>
</protein>
<dbReference type="SUPFAM" id="SSF52047">
    <property type="entry name" value="RNI-like"/>
    <property type="match status" value="1"/>
</dbReference>
<dbReference type="Proteomes" id="UP000054279">
    <property type="component" value="Unassembled WGS sequence"/>
</dbReference>
<proteinExistence type="predicted"/>
<dbReference type="EMBL" id="KN837112">
    <property type="protein sequence ID" value="KIJ45387.1"/>
    <property type="molecule type" value="Genomic_DNA"/>
</dbReference>
<dbReference type="InterPro" id="IPR032675">
    <property type="entry name" value="LRR_dom_sf"/>
</dbReference>
<evidence type="ECO:0000313" key="3">
    <source>
        <dbReference type="Proteomes" id="UP000054279"/>
    </source>
</evidence>
<evidence type="ECO:0000313" key="2">
    <source>
        <dbReference type="EMBL" id="KIJ45387.1"/>
    </source>
</evidence>
<feature type="signal peptide" evidence="1">
    <location>
        <begin position="1"/>
        <end position="18"/>
    </location>
</feature>
<evidence type="ECO:0000256" key="1">
    <source>
        <dbReference type="SAM" id="SignalP"/>
    </source>
</evidence>
<dbReference type="HOGENOM" id="CLU_492723_0_0_1"/>
<organism evidence="2 3">
    <name type="scientific">Sphaerobolus stellatus (strain SS14)</name>
    <dbReference type="NCBI Taxonomy" id="990650"/>
    <lineage>
        <taxon>Eukaryota</taxon>
        <taxon>Fungi</taxon>
        <taxon>Dikarya</taxon>
        <taxon>Basidiomycota</taxon>
        <taxon>Agaricomycotina</taxon>
        <taxon>Agaricomycetes</taxon>
        <taxon>Phallomycetidae</taxon>
        <taxon>Geastrales</taxon>
        <taxon>Sphaerobolaceae</taxon>
        <taxon>Sphaerobolus</taxon>
    </lineage>
</organism>
<keyword evidence="1" id="KW-0732">Signal</keyword>
<feature type="chain" id="PRO_5002221865" evidence="1">
    <location>
        <begin position="19"/>
        <end position="553"/>
    </location>
</feature>
<keyword evidence="3" id="KW-1185">Reference proteome</keyword>
<gene>
    <name evidence="2" type="ORF">M422DRAFT_67195</name>
</gene>
<dbReference type="AlphaFoldDB" id="A0A0C9VSD4"/>